<organism evidence="2 3">
    <name type="scientific">Micromonospora globispora</name>
    <dbReference type="NCBI Taxonomy" id="1450148"/>
    <lineage>
        <taxon>Bacteria</taxon>
        <taxon>Bacillati</taxon>
        <taxon>Actinomycetota</taxon>
        <taxon>Actinomycetes</taxon>
        <taxon>Micromonosporales</taxon>
        <taxon>Micromonosporaceae</taxon>
        <taxon>Micromonospora</taxon>
    </lineage>
</organism>
<keyword evidence="3" id="KW-1185">Reference proteome</keyword>
<sequence length="134" mass="14038">MIAVYHAPVNRTLPAILLACALLLAGCTDEKPAASRPSPDQYSRSGCRGVAYEVERNSHFWAGSATAGTRASGSSDPDVRAAGLELAKVAKEAGELDVSSHGKADMTQAEARIAEAQQKLMTACRGLLGEPPWS</sequence>
<evidence type="ECO:0000313" key="2">
    <source>
        <dbReference type="EMBL" id="PWU46253.1"/>
    </source>
</evidence>
<proteinExistence type="predicted"/>
<reference evidence="3" key="1">
    <citation type="submission" date="2018-05" db="EMBL/GenBank/DDBJ databases">
        <title>Micromonospora globispora sp. nov. and Micromonospora rugosa sp. nov., isolated from marine sediment.</title>
        <authorList>
            <person name="Carro L."/>
            <person name="Aysel V."/>
            <person name="Cetin D."/>
            <person name="Igual J.M."/>
            <person name="Klenk H.-P."/>
            <person name="Trujillo M.E."/>
            <person name="Sahin N."/>
        </authorList>
    </citation>
    <scope>NUCLEOTIDE SEQUENCE [LARGE SCALE GENOMIC DNA]</scope>
    <source>
        <strain evidence="3">S2904</strain>
    </source>
</reference>
<keyword evidence="1" id="KW-0732">Signal</keyword>
<dbReference type="EMBL" id="QGSV01000223">
    <property type="protein sequence ID" value="PWU46253.1"/>
    <property type="molecule type" value="Genomic_DNA"/>
</dbReference>
<evidence type="ECO:0000256" key="1">
    <source>
        <dbReference type="SAM" id="SignalP"/>
    </source>
</evidence>
<feature type="signal peptide" evidence="1">
    <location>
        <begin position="1"/>
        <end position="25"/>
    </location>
</feature>
<accession>A0A317K525</accession>
<feature type="chain" id="PRO_5043163694" description="DUF4398 domain-containing protein" evidence="1">
    <location>
        <begin position="26"/>
        <end position="134"/>
    </location>
</feature>
<gene>
    <name evidence="2" type="ORF">DLJ46_18585</name>
</gene>
<evidence type="ECO:0000313" key="3">
    <source>
        <dbReference type="Proteomes" id="UP000245683"/>
    </source>
</evidence>
<comment type="caution">
    <text evidence="2">The sequence shown here is derived from an EMBL/GenBank/DDBJ whole genome shotgun (WGS) entry which is preliminary data.</text>
</comment>
<protein>
    <recommendedName>
        <fullName evidence="4">DUF4398 domain-containing protein</fullName>
    </recommendedName>
</protein>
<dbReference type="AlphaFoldDB" id="A0A317K525"/>
<name>A0A317K525_9ACTN</name>
<dbReference type="Proteomes" id="UP000245683">
    <property type="component" value="Unassembled WGS sequence"/>
</dbReference>
<evidence type="ECO:0008006" key="4">
    <source>
        <dbReference type="Google" id="ProtNLM"/>
    </source>
</evidence>